<evidence type="ECO:0000313" key="2">
    <source>
        <dbReference type="Proteomes" id="UP000305753"/>
    </source>
</evidence>
<reference evidence="1 2" key="1">
    <citation type="submission" date="2018-05" db="EMBL/GenBank/DDBJ databases">
        <title>Whole genome sequencing of Vibrio phage VP-1.</title>
        <authorList>
            <person name="Nandita M."/>
            <person name="Bhat S.G."/>
        </authorList>
    </citation>
    <scope>NUCLEOTIDE SEQUENCE [LARGE SCALE GENOMIC DNA]</scope>
</reference>
<organism evidence="1 2">
    <name type="scientific">Vibrio phage VP-1</name>
    <dbReference type="NCBI Taxonomy" id="2234088"/>
    <lineage>
        <taxon>Viruses</taxon>
        <taxon>Duplodnaviria</taxon>
        <taxon>Heunggongvirae</taxon>
        <taxon>Uroviricota</taxon>
        <taxon>Caudoviricetes</taxon>
        <taxon>Pantevenvirales</taxon>
        <taxon>Ackermannviridae</taxon>
        <taxon>Vapseptimavirus</taxon>
        <taxon>Vapseptimavirus VAP7</taxon>
    </lineage>
</organism>
<protein>
    <submittedName>
        <fullName evidence="1">Uncharacterized protein</fullName>
    </submittedName>
</protein>
<accession>A0A4P2TE78</accession>
<dbReference type="Pfam" id="PF23837">
    <property type="entry name" value="DUF7207"/>
    <property type="match status" value="1"/>
</dbReference>
<name>A0A4P2TE78_9CAUD</name>
<dbReference type="EMBL" id="MH363700">
    <property type="protein sequence ID" value="AWY10122.1"/>
    <property type="molecule type" value="Genomic_DNA"/>
</dbReference>
<proteinExistence type="predicted"/>
<sequence length="136" mass="15773">MYVIEDYREYAKQFYLIDKTTDKSFETDLQIMSRINTSLKRIKAGHSGVRLLMNQVITWFNLFEREAAIRLLISKIDEDNKPALITVLALMDYIPINFAKELCKSPIDSRIAGMVYVELRGTHGQIDICTEQKYCA</sequence>
<dbReference type="Proteomes" id="UP000305753">
    <property type="component" value="Segment"/>
</dbReference>
<dbReference type="InterPro" id="IPR055631">
    <property type="entry name" value="DUF7207"/>
</dbReference>
<evidence type="ECO:0000313" key="1">
    <source>
        <dbReference type="EMBL" id="AWY10122.1"/>
    </source>
</evidence>